<protein>
    <recommendedName>
        <fullName evidence="3">DUF2304 domain-containing protein</fullName>
    </recommendedName>
</protein>
<dbReference type="OrthoDB" id="3873606at2"/>
<gene>
    <name evidence="1" type="ORF">FDA94_14490</name>
</gene>
<evidence type="ECO:0000313" key="2">
    <source>
        <dbReference type="Proteomes" id="UP000308705"/>
    </source>
</evidence>
<organism evidence="1 2">
    <name type="scientific">Herbidospora galbida</name>
    <dbReference type="NCBI Taxonomy" id="2575442"/>
    <lineage>
        <taxon>Bacteria</taxon>
        <taxon>Bacillati</taxon>
        <taxon>Actinomycetota</taxon>
        <taxon>Actinomycetes</taxon>
        <taxon>Streptosporangiales</taxon>
        <taxon>Streptosporangiaceae</taxon>
        <taxon>Herbidospora</taxon>
    </lineage>
</organism>
<comment type="caution">
    <text evidence="1">The sequence shown here is derived from an EMBL/GenBank/DDBJ whole genome shotgun (WGS) entry which is preliminary data.</text>
</comment>
<dbReference type="Proteomes" id="UP000308705">
    <property type="component" value="Unassembled WGS sequence"/>
</dbReference>
<name>A0A4U3MJE7_9ACTN</name>
<accession>A0A4U3MJE7</accession>
<dbReference type="AlphaFoldDB" id="A0A4U3MJE7"/>
<dbReference type="EMBL" id="SZQA01000012">
    <property type="protein sequence ID" value="TKK88126.1"/>
    <property type="molecule type" value="Genomic_DNA"/>
</dbReference>
<sequence>MVSVSLVLLLGVALLIALRYTRLRLWHAAVSVAFGFCLGKSVATPEFQNVMSTLARVLKLLIG</sequence>
<reference evidence="1 2" key="1">
    <citation type="submission" date="2019-04" db="EMBL/GenBank/DDBJ databases">
        <title>Herbidospora sp. NEAU-GS14.nov., a novel actinomycete isolated from soil.</title>
        <authorList>
            <person name="Han L."/>
        </authorList>
    </citation>
    <scope>NUCLEOTIDE SEQUENCE [LARGE SCALE GENOMIC DNA]</scope>
    <source>
        <strain evidence="1 2">NEAU-GS14</strain>
    </source>
</reference>
<evidence type="ECO:0008006" key="3">
    <source>
        <dbReference type="Google" id="ProtNLM"/>
    </source>
</evidence>
<proteinExistence type="predicted"/>
<evidence type="ECO:0000313" key="1">
    <source>
        <dbReference type="EMBL" id="TKK88126.1"/>
    </source>
</evidence>
<dbReference type="RefSeq" id="WP_137247583.1">
    <property type="nucleotide sequence ID" value="NZ_SZQA01000012.1"/>
</dbReference>
<keyword evidence="2" id="KW-1185">Reference proteome</keyword>